<comment type="caution">
    <text evidence="2">The sequence shown here is derived from an EMBL/GenBank/DDBJ whole genome shotgun (WGS) entry which is preliminary data.</text>
</comment>
<reference evidence="2" key="2">
    <citation type="submission" date="2020-11" db="EMBL/GenBank/DDBJ databases">
        <authorList>
            <person name="McCartney M.A."/>
            <person name="Auch B."/>
            <person name="Kono T."/>
            <person name="Mallez S."/>
            <person name="Becker A."/>
            <person name="Gohl D.M."/>
            <person name="Silverstein K.A.T."/>
            <person name="Koren S."/>
            <person name="Bechman K.B."/>
            <person name="Herman A."/>
            <person name="Abrahante J.E."/>
            <person name="Garbe J."/>
        </authorList>
    </citation>
    <scope>NUCLEOTIDE SEQUENCE</scope>
    <source>
        <strain evidence="2">Duluth1</strain>
        <tissue evidence="2">Whole animal</tissue>
    </source>
</reference>
<evidence type="ECO:0000313" key="2">
    <source>
        <dbReference type="EMBL" id="KAH3706332.1"/>
    </source>
</evidence>
<evidence type="ECO:0000313" key="3">
    <source>
        <dbReference type="Proteomes" id="UP000828390"/>
    </source>
</evidence>
<organism evidence="2 3">
    <name type="scientific">Dreissena polymorpha</name>
    <name type="common">Zebra mussel</name>
    <name type="synonym">Mytilus polymorpha</name>
    <dbReference type="NCBI Taxonomy" id="45954"/>
    <lineage>
        <taxon>Eukaryota</taxon>
        <taxon>Metazoa</taxon>
        <taxon>Spiralia</taxon>
        <taxon>Lophotrochozoa</taxon>
        <taxon>Mollusca</taxon>
        <taxon>Bivalvia</taxon>
        <taxon>Autobranchia</taxon>
        <taxon>Heteroconchia</taxon>
        <taxon>Euheterodonta</taxon>
        <taxon>Imparidentia</taxon>
        <taxon>Neoheterodontei</taxon>
        <taxon>Myida</taxon>
        <taxon>Dreissenoidea</taxon>
        <taxon>Dreissenidae</taxon>
        <taxon>Dreissena</taxon>
    </lineage>
</organism>
<dbReference type="AlphaFoldDB" id="A0A9D3YWZ8"/>
<accession>A0A9D3YWZ8</accession>
<dbReference type="Proteomes" id="UP000828390">
    <property type="component" value="Unassembled WGS sequence"/>
</dbReference>
<gene>
    <name evidence="2" type="ORF">DPMN_065717</name>
</gene>
<protein>
    <recommendedName>
        <fullName evidence="1">Mutator-like transposase domain-containing protein</fullName>
    </recommendedName>
</protein>
<dbReference type="EMBL" id="JAIWYP010000014">
    <property type="protein sequence ID" value="KAH3706332.1"/>
    <property type="molecule type" value="Genomic_DNA"/>
</dbReference>
<sequence length="619" mass="69800">MAKSNSRRSYRLNKARKAFWFRPGNTFRQTGQNLPSPTEDIAVPSVPATERLSAEEAIDVLHASSSGTTLPYKLRPKAEIKDIPDCTSVDENVIVNMQCLRNIIQQVHQQNCKNSLVSVSVVHRRGLAISICAECRGCHYKSTPMELSNTIKKPRGPGAGVLNEMILLPVMKSKMGMADVSLVLSCLNIKPPSDSLMQKKMNLMSDKATTVNEDEMCNNQHYVSRILTLSGKDNSADVQVNTSFSCRPQGGAEKAKQSFAPLIEHNTSKKFVLAASISSKFCKKKACTHDNCSKTLATDQSISSTERSSLHTNLNSVPKRRVLNIRSVTTDASSQVAKALRDYNTENKTNMKHYHCFIHKLRTLEKKIRNINLNSKLKAGQNKTIFLKSLASGIRTRARMELTNLKSIRSNDAEFIERSTKALENIVPCFGDSHVACSKQSTVCQHHFVHYGKYSVKHLPYEQHLTLSKDDQTTLKDAIMNTFNTETLRSVKEFYSTNQCESMHSTIFNYAPKFTCWTRNFSGLCHSATHSRTLGRGRATLILARAVGINVKKNSQMYMNLNRIDQKIQYHSRRKKSQAYKQSRYFLRKRVSNRPLLQESLYSCEPSTSSQDHSYGITY</sequence>
<reference evidence="2" key="1">
    <citation type="journal article" date="2019" name="bioRxiv">
        <title>The Genome of the Zebra Mussel, Dreissena polymorpha: A Resource for Invasive Species Research.</title>
        <authorList>
            <person name="McCartney M.A."/>
            <person name="Auch B."/>
            <person name="Kono T."/>
            <person name="Mallez S."/>
            <person name="Zhang Y."/>
            <person name="Obille A."/>
            <person name="Becker A."/>
            <person name="Abrahante J.E."/>
            <person name="Garbe J."/>
            <person name="Badalamenti J.P."/>
            <person name="Herman A."/>
            <person name="Mangelson H."/>
            <person name="Liachko I."/>
            <person name="Sullivan S."/>
            <person name="Sone E.D."/>
            <person name="Koren S."/>
            <person name="Silverstein K.A.T."/>
            <person name="Beckman K.B."/>
            <person name="Gohl D.M."/>
        </authorList>
    </citation>
    <scope>NUCLEOTIDE SEQUENCE</scope>
    <source>
        <strain evidence="2">Duluth1</strain>
        <tissue evidence="2">Whole animal</tissue>
    </source>
</reference>
<proteinExistence type="predicted"/>
<feature type="domain" description="Mutator-like transposase" evidence="1">
    <location>
        <begin position="93"/>
        <end position="444"/>
    </location>
</feature>
<dbReference type="InterPro" id="IPR049012">
    <property type="entry name" value="Mutator_transp_dom"/>
</dbReference>
<dbReference type="Pfam" id="PF20700">
    <property type="entry name" value="Mutator"/>
    <property type="match status" value="1"/>
</dbReference>
<name>A0A9D3YWZ8_DREPO</name>
<keyword evidence="3" id="KW-1185">Reference proteome</keyword>
<evidence type="ECO:0000259" key="1">
    <source>
        <dbReference type="Pfam" id="PF20700"/>
    </source>
</evidence>